<comment type="caution">
    <text evidence="1">The sequence shown here is derived from an EMBL/GenBank/DDBJ whole genome shotgun (WGS) entry which is preliminary data.</text>
</comment>
<dbReference type="EMBL" id="AQRC01000004">
    <property type="protein sequence ID" value="KFE35499.1"/>
    <property type="molecule type" value="Genomic_DNA"/>
</dbReference>
<reference evidence="1 2" key="2">
    <citation type="journal article" date="2015" name="Antonie Van Leeuwenhoek">
        <title>Thioclava indica sp. nov., isolated from surface seawater of the Indian Ocean.</title>
        <authorList>
            <person name="Liu Y."/>
            <person name="Lai Q."/>
            <person name="Du J."/>
            <person name="Xu H."/>
            <person name="Jiang L."/>
            <person name="Shao Z."/>
        </authorList>
    </citation>
    <scope>NUCLEOTIDE SEQUENCE [LARGE SCALE GENOMIC DNA]</scope>
    <source>
        <strain evidence="1 2">13D2W-2</strain>
    </source>
</reference>
<proteinExistence type="predicted"/>
<name>A0A085TXQ2_9RHOB</name>
<organism evidence="1 2">
    <name type="scientific">Thioclava atlantica</name>
    <dbReference type="NCBI Taxonomy" id="1317124"/>
    <lineage>
        <taxon>Bacteria</taxon>
        <taxon>Pseudomonadati</taxon>
        <taxon>Pseudomonadota</taxon>
        <taxon>Alphaproteobacteria</taxon>
        <taxon>Rhodobacterales</taxon>
        <taxon>Paracoccaceae</taxon>
        <taxon>Thioclava</taxon>
    </lineage>
</organism>
<dbReference type="eggNOG" id="ENOG5034ANU">
    <property type="taxonomic scope" value="Bacteria"/>
</dbReference>
<dbReference type="PROSITE" id="PS51257">
    <property type="entry name" value="PROKAR_LIPOPROTEIN"/>
    <property type="match status" value="1"/>
</dbReference>
<accession>A0A085TXQ2</accession>
<dbReference type="AlphaFoldDB" id="A0A085TXQ2"/>
<dbReference type="Proteomes" id="UP000028607">
    <property type="component" value="Unassembled WGS sequence"/>
</dbReference>
<gene>
    <name evidence="1" type="ORF">DW2_06043</name>
</gene>
<sequence length="244" mass="24720">MRGSVLIAAVALSACGGGGSVVAPPVYDPLVAPDGSDISSVIAFAKKGGTIDLGNGVTRYTNTQVINSKKYAAWVDVLPGYGDALVSFQTDDQGVTYTMTGDTPTVVSAPTGVYTGQIELSYKQTSADTWRVATGNVSVNLDLANGTAAIDSIASNADNNIEVFGNATVSGAQLASNTMTMRMRDGAGTLLYDKTGSLDGKIITGTDTSAIVGTVNATDSADGYELNGGLTTGYNAACTANPSC</sequence>
<keyword evidence="2" id="KW-1185">Reference proteome</keyword>
<evidence type="ECO:0000313" key="1">
    <source>
        <dbReference type="EMBL" id="KFE35499.1"/>
    </source>
</evidence>
<dbReference type="PATRIC" id="fig|1317124.6.peg.1229"/>
<protein>
    <recommendedName>
        <fullName evidence="3">Lipoprotein</fullName>
    </recommendedName>
</protein>
<evidence type="ECO:0000313" key="2">
    <source>
        <dbReference type="Proteomes" id="UP000028607"/>
    </source>
</evidence>
<reference evidence="2" key="1">
    <citation type="submission" date="2013-04" db="EMBL/GenBank/DDBJ databases">
        <title>Thioclava sp. 13D2W-2 Genome Sequencing.</title>
        <authorList>
            <person name="Lai Q."/>
            <person name="Li G."/>
            <person name="Shao Z."/>
        </authorList>
    </citation>
    <scope>NUCLEOTIDE SEQUENCE [LARGE SCALE GENOMIC DNA]</scope>
    <source>
        <strain evidence="2">13D2W-2</strain>
    </source>
</reference>
<evidence type="ECO:0008006" key="3">
    <source>
        <dbReference type="Google" id="ProtNLM"/>
    </source>
</evidence>